<evidence type="ECO:0000256" key="11">
    <source>
        <dbReference type="SAM" id="Phobius"/>
    </source>
</evidence>
<dbReference type="PROSITE" id="PS51371">
    <property type="entry name" value="CBS"/>
    <property type="match status" value="2"/>
</dbReference>
<reference evidence="14 15" key="1">
    <citation type="submission" date="2018-03" db="EMBL/GenBank/DDBJ databases">
        <title>Genomic Encyclopedia of Archaeal and Bacterial Type Strains, Phase II (KMG-II): from individual species to whole genera.</title>
        <authorList>
            <person name="Goeker M."/>
        </authorList>
    </citation>
    <scope>NUCLEOTIDE SEQUENCE [LARGE SCALE GENOMIC DNA]</scope>
    <source>
        <strain evidence="14 15">DSM 45416</strain>
    </source>
</reference>
<dbReference type="FunFam" id="3.10.580.10:FF:000002">
    <property type="entry name" value="Magnesium/cobalt efflux protein CorC"/>
    <property type="match status" value="1"/>
</dbReference>
<protein>
    <submittedName>
        <fullName evidence="14">Putative hemolysin</fullName>
    </submittedName>
</protein>
<proteinExistence type="inferred from homology"/>
<dbReference type="InterPro" id="IPR005170">
    <property type="entry name" value="Transptr-assoc_dom"/>
</dbReference>
<dbReference type="SUPFAM" id="SSF54631">
    <property type="entry name" value="CBS-domain pair"/>
    <property type="match status" value="1"/>
</dbReference>
<dbReference type="Gene3D" id="3.10.580.10">
    <property type="entry name" value="CBS-domain"/>
    <property type="match status" value="1"/>
</dbReference>
<dbReference type="InterPro" id="IPR046342">
    <property type="entry name" value="CBS_dom_sf"/>
</dbReference>
<dbReference type="Gene3D" id="3.30.465.10">
    <property type="match status" value="1"/>
</dbReference>
<dbReference type="SMART" id="SM01091">
    <property type="entry name" value="CorC_HlyC"/>
    <property type="match status" value="1"/>
</dbReference>
<dbReference type="OrthoDB" id="110231at2"/>
<sequence length="438" mass="47240">MSDVWLDAVMVVVFVLVGGFFAGAEIALVSLRESQVRTLAERGRRGRAVQRLLSDPNRFLSAVQVGVTLAGFFSAAFGASTLSQPFADWLVQRGLREGLAGTLAFVLVTIAISYLSLVVGELTPKRLALQRAEGFSLLVARPLNAIARLSRPVIWLLSASTNVLVRLLGGDPKASGEAISQEELRDLVAAHESLSSDERRLIDEVFRAGDREVREVMTPRTEVEFLEASTTVSRAARQVADSNWSRYPVAGRDQDDVVGFVHVRDLLLPTHPAGRAATVGDLAREVKRLPGTAGVLTALSEMRRENQHLAIVVDEYGGTDGIVTLEDLIEEVIGEIYDEYDEEVAAEDGEVPGGPQELDGLLNLDDFAEATGLRLPEGPYETVAGYVLAELGRLPEVGDAVEAEGRTLTVVELDGRRIARLAVTRAADPEPAVADPEA</sequence>
<dbReference type="AlphaFoldDB" id="A0A2T0U216"/>
<comment type="subcellular location">
    <subcellularLocation>
        <location evidence="1">Cell membrane</location>
        <topology evidence="1">Multi-pass membrane protein</topology>
    </subcellularLocation>
</comment>
<evidence type="ECO:0000256" key="3">
    <source>
        <dbReference type="ARBA" id="ARBA00022475"/>
    </source>
</evidence>
<evidence type="ECO:0000256" key="2">
    <source>
        <dbReference type="ARBA" id="ARBA00006337"/>
    </source>
</evidence>
<keyword evidence="15" id="KW-1185">Reference proteome</keyword>
<dbReference type="PANTHER" id="PTHR43099:SF5">
    <property type="entry name" value="HLYC_CORC FAMILY TRANSPORTER"/>
    <property type="match status" value="1"/>
</dbReference>
<comment type="caution">
    <text evidence="14">The sequence shown here is derived from an EMBL/GenBank/DDBJ whole genome shotgun (WGS) entry which is preliminary data.</text>
</comment>
<feature type="transmembrane region" description="Helical" evidence="11">
    <location>
        <begin position="99"/>
        <end position="119"/>
    </location>
</feature>
<dbReference type="RefSeq" id="WP_106275223.1">
    <property type="nucleotide sequence ID" value="NZ_PVTG01000001.1"/>
</dbReference>
<gene>
    <name evidence="14" type="ORF">LY71_101326</name>
</gene>
<evidence type="ECO:0000256" key="7">
    <source>
        <dbReference type="ARBA" id="ARBA00023122"/>
    </source>
</evidence>
<evidence type="ECO:0000259" key="13">
    <source>
        <dbReference type="PROSITE" id="PS51846"/>
    </source>
</evidence>
<evidence type="ECO:0000256" key="8">
    <source>
        <dbReference type="ARBA" id="ARBA00023136"/>
    </source>
</evidence>
<keyword evidence="3" id="KW-1003">Cell membrane</keyword>
<dbReference type="InterPro" id="IPR036318">
    <property type="entry name" value="FAD-bd_PCMH-like_sf"/>
</dbReference>
<evidence type="ECO:0000313" key="15">
    <source>
        <dbReference type="Proteomes" id="UP000239210"/>
    </source>
</evidence>
<dbReference type="PANTHER" id="PTHR43099">
    <property type="entry name" value="UPF0053 PROTEIN YRKA"/>
    <property type="match status" value="1"/>
</dbReference>
<dbReference type="SUPFAM" id="SSF56176">
    <property type="entry name" value="FAD-binding/transporter-associated domain-like"/>
    <property type="match status" value="1"/>
</dbReference>
<keyword evidence="4 10" id="KW-0812">Transmembrane</keyword>
<dbReference type="Pfam" id="PF00571">
    <property type="entry name" value="CBS"/>
    <property type="match status" value="2"/>
</dbReference>
<dbReference type="InterPro" id="IPR002550">
    <property type="entry name" value="CNNM"/>
</dbReference>
<dbReference type="CDD" id="cd04590">
    <property type="entry name" value="CBS_pair_CorC_HlyC_assoc"/>
    <property type="match status" value="1"/>
</dbReference>
<keyword evidence="8 10" id="KW-0472">Membrane</keyword>
<feature type="domain" description="CBS" evidence="12">
    <location>
        <begin position="282"/>
        <end position="339"/>
    </location>
</feature>
<evidence type="ECO:0000256" key="5">
    <source>
        <dbReference type="ARBA" id="ARBA00022737"/>
    </source>
</evidence>
<dbReference type="InterPro" id="IPR000644">
    <property type="entry name" value="CBS_dom"/>
</dbReference>
<dbReference type="EMBL" id="PVTG01000001">
    <property type="protein sequence ID" value="PRY51954.1"/>
    <property type="molecule type" value="Genomic_DNA"/>
</dbReference>
<name>A0A2T0U216_9ACTN</name>
<dbReference type="PROSITE" id="PS51846">
    <property type="entry name" value="CNNM"/>
    <property type="match status" value="1"/>
</dbReference>
<dbReference type="InterPro" id="IPR051676">
    <property type="entry name" value="UPF0053_domain"/>
</dbReference>
<dbReference type="GO" id="GO:0050660">
    <property type="term" value="F:flavin adenine dinucleotide binding"/>
    <property type="evidence" value="ECO:0007669"/>
    <property type="project" value="InterPro"/>
</dbReference>
<accession>A0A2T0U216</accession>
<comment type="similarity">
    <text evidence="2">Belongs to the UPF0053 family.</text>
</comment>
<evidence type="ECO:0000313" key="14">
    <source>
        <dbReference type="EMBL" id="PRY51954.1"/>
    </source>
</evidence>
<dbReference type="Pfam" id="PF01595">
    <property type="entry name" value="CNNM"/>
    <property type="match status" value="1"/>
</dbReference>
<dbReference type="Pfam" id="PF03471">
    <property type="entry name" value="CorC_HlyC"/>
    <property type="match status" value="1"/>
</dbReference>
<dbReference type="InterPro" id="IPR044751">
    <property type="entry name" value="Ion_transp-like_CBS"/>
</dbReference>
<feature type="transmembrane region" description="Helical" evidence="11">
    <location>
        <begin position="6"/>
        <end position="29"/>
    </location>
</feature>
<evidence type="ECO:0000256" key="4">
    <source>
        <dbReference type="ARBA" id="ARBA00022692"/>
    </source>
</evidence>
<dbReference type="InterPro" id="IPR016169">
    <property type="entry name" value="FAD-bd_PCMH_sub2"/>
</dbReference>
<evidence type="ECO:0000259" key="12">
    <source>
        <dbReference type="PROSITE" id="PS51371"/>
    </source>
</evidence>
<keyword evidence="6 10" id="KW-1133">Transmembrane helix</keyword>
<evidence type="ECO:0000256" key="1">
    <source>
        <dbReference type="ARBA" id="ARBA00004651"/>
    </source>
</evidence>
<dbReference type="Proteomes" id="UP000239210">
    <property type="component" value="Unassembled WGS sequence"/>
</dbReference>
<keyword evidence="7 9" id="KW-0129">CBS domain</keyword>
<feature type="transmembrane region" description="Helical" evidence="11">
    <location>
        <begin position="59"/>
        <end position="79"/>
    </location>
</feature>
<keyword evidence="5" id="KW-0677">Repeat</keyword>
<evidence type="ECO:0000256" key="9">
    <source>
        <dbReference type="PROSITE-ProRule" id="PRU00703"/>
    </source>
</evidence>
<feature type="domain" description="CBS" evidence="12">
    <location>
        <begin position="217"/>
        <end position="278"/>
    </location>
</feature>
<dbReference type="SMART" id="SM00116">
    <property type="entry name" value="CBS"/>
    <property type="match status" value="2"/>
</dbReference>
<feature type="domain" description="CNNM transmembrane" evidence="13">
    <location>
        <begin position="1"/>
        <end position="204"/>
    </location>
</feature>
<evidence type="ECO:0000256" key="6">
    <source>
        <dbReference type="ARBA" id="ARBA00022989"/>
    </source>
</evidence>
<organism evidence="14 15">
    <name type="scientific">Geodermatophilus tzadiensis</name>
    <dbReference type="NCBI Taxonomy" id="1137988"/>
    <lineage>
        <taxon>Bacteria</taxon>
        <taxon>Bacillati</taxon>
        <taxon>Actinomycetota</taxon>
        <taxon>Actinomycetes</taxon>
        <taxon>Geodermatophilales</taxon>
        <taxon>Geodermatophilaceae</taxon>
        <taxon>Geodermatophilus</taxon>
    </lineage>
</organism>
<evidence type="ECO:0000256" key="10">
    <source>
        <dbReference type="PROSITE-ProRule" id="PRU01193"/>
    </source>
</evidence>
<dbReference type="GO" id="GO:0005886">
    <property type="term" value="C:plasma membrane"/>
    <property type="evidence" value="ECO:0007669"/>
    <property type="project" value="UniProtKB-SubCell"/>
</dbReference>